<evidence type="ECO:0000313" key="1">
    <source>
        <dbReference type="EMBL" id="GIM01765.1"/>
    </source>
</evidence>
<protein>
    <submittedName>
        <fullName evidence="1">Uncharacterized protein</fullName>
    </submittedName>
</protein>
<comment type="caution">
    <text evidence="1">The sequence shown here is derived from an EMBL/GenBank/DDBJ whole genome shotgun (WGS) entry which is preliminary data.</text>
</comment>
<dbReference type="EMBL" id="BNCQ01000010">
    <property type="protein sequence ID" value="GIM01765.1"/>
    <property type="molecule type" value="Genomic_DNA"/>
</dbReference>
<name>A0A8J4C949_9CHLO</name>
<organism evidence="1 2">
    <name type="scientific">Volvox reticuliferus</name>
    <dbReference type="NCBI Taxonomy" id="1737510"/>
    <lineage>
        <taxon>Eukaryota</taxon>
        <taxon>Viridiplantae</taxon>
        <taxon>Chlorophyta</taxon>
        <taxon>core chlorophytes</taxon>
        <taxon>Chlorophyceae</taxon>
        <taxon>CS clade</taxon>
        <taxon>Chlamydomonadales</taxon>
        <taxon>Volvocaceae</taxon>
        <taxon>Volvox</taxon>
    </lineage>
</organism>
<dbReference type="Proteomes" id="UP000722791">
    <property type="component" value="Unassembled WGS sequence"/>
</dbReference>
<accession>A0A8J4C949</accession>
<sequence length="167" mass="17350">MLAVLYWCATAESGLAPAAALSIEVAPHGVMGEGFAPAGIAAVAAVVATVGTSWRQRTPQLPPATPRRTFVAAITELTTEVHPRSSSDRRALPAIELVAGCFPVPAAPVATVSLIVVAAASAVYAAEPALPEDAGLREYGHAGHTQRVARTQLEKRMHSQAVRLLQT</sequence>
<evidence type="ECO:0000313" key="2">
    <source>
        <dbReference type="Proteomes" id="UP000722791"/>
    </source>
</evidence>
<proteinExistence type="predicted"/>
<gene>
    <name evidence="1" type="ORF">Vretimale_6552</name>
</gene>
<reference evidence="1" key="1">
    <citation type="journal article" date="2021" name="Proc. Natl. Acad. Sci. U.S.A.">
        <title>Three genomes in the algal genus Volvox reveal the fate of a haploid sex-determining region after a transition to homothallism.</title>
        <authorList>
            <person name="Yamamoto K."/>
            <person name="Hamaji T."/>
            <person name="Kawai-Toyooka H."/>
            <person name="Matsuzaki R."/>
            <person name="Takahashi F."/>
            <person name="Nishimura Y."/>
            <person name="Kawachi M."/>
            <person name="Noguchi H."/>
            <person name="Minakuchi Y."/>
            <person name="Umen J.G."/>
            <person name="Toyoda A."/>
            <person name="Nozaki H."/>
        </authorList>
    </citation>
    <scope>NUCLEOTIDE SEQUENCE</scope>
    <source>
        <strain evidence="1">NIES-3785</strain>
    </source>
</reference>
<dbReference type="AlphaFoldDB" id="A0A8J4C949"/>